<comment type="caution">
    <text evidence="2">The sequence shown here is derived from an EMBL/GenBank/DDBJ whole genome shotgun (WGS) entry which is preliminary data.</text>
</comment>
<feature type="transmembrane region" description="Helical" evidence="1">
    <location>
        <begin position="92"/>
        <end position="109"/>
    </location>
</feature>
<dbReference type="EMBL" id="CAJJDO010000137">
    <property type="protein sequence ID" value="CAD8204502.1"/>
    <property type="molecule type" value="Genomic_DNA"/>
</dbReference>
<organism evidence="2 3">
    <name type="scientific">Paramecium pentaurelia</name>
    <dbReference type="NCBI Taxonomy" id="43138"/>
    <lineage>
        <taxon>Eukaryota</taxon>
        <taxon>Sar</taxon>
        <taxon>Alveolata</taxon>
        <taxon>Ciliophora</taxon>
        <taxon>Intramacronucleata</taxon>
        <taxon>Oligohymenophorea</taxon>
        <taxon>Peniculida</taxon>
        <taxon>Parameciidae</taxon>
        <taxon>Paramecium</taxon>
    </lineage>
</organism>
<keyword evidence="1" id="KW-0812">Transmembrane</keyword>
<proteinExistence type="predicted"/>
<keyword evidence="3" id="KW-1185">Reference proteome</keyword>
<dbReference type="Proteomes" id="UP000689195">
    <property type="component" value="Unassembled WGS sequence"/>
</dbReference>
<reference evidence="2" key="1">
    <citation type="submission" date="2021-01" db="EMBL/GenBank/DDBJ databases">
        <authorList>
            <consortium name="Genoscope - CEA"/>
            <person name="William W."/>
        </authorList>
    </citation>
    <scope>NUCLEOTIDE SEQUENCE</scope>
</reference>
<evidence type="ECO:0008006" key="4">
    <source>
        <dbReference type="Google" id="ProtNLM"/>
    </source>
</evidence>
<gene>
    <name evidence="2" type="ORF">PPENT_87.1.T1370112</name>
</gene>
<keyword evidence="1" id="KW-0472">Membrane</keyword>
<evidence type="ECO:0000256" key="1">
    <source>
        <dbReference type="SAM" id="Phobius"/>
    </source>
</evidence>
<sequence>MNRKLQPYQKQFQRKYIYLVSSQLEIQKKTLLKDDSNEFKIYFQQYVSELLKQFFNQTYFSNLISLLIESILSISELKMYIKNFQKFKNNNLIQPFYVKILVILFSMALN</sequence>
<keyword evidence="1" id="KW-1133">Transmembrane helix</keyword>
<evidence type="ECO:0000313" key="3">
    <source>
        <dbReference type="Proteomes" id="UP000689195"/>
    </source>
</evidence>
<name>A0A8S1XVB0_9CILI</name>
<evidence type="ECO:0000313" key="2">
    <source>
        <dbReference type="EMBL" id="CAD8204502.1"/>
    </source>
</evidence>
<accession>A0A8S1XVB0</accession>
<dbReference type="AlphaFoldDB" id="A0A8S1XVB0"/>
<protein>
    <recommendedName>
        <fullName evidence="4">Transmembrane protein</fullName>
    </recommendedName>
</protein>